<protein>
    <submittedName>
        <fullName evidence="1">Uncharacterized protein</fullName>
    </submittedName>
</protein>
<organism evidence="1 2">
    <name type="scientific">Geobacillus thermopakistaniensis (strain MAS1)</name>
    <dbReference type="NCBI Taxonomy" id="1408282"/>
    <lineage>
        <taxon>Bacteria</taxon>
        <taxon>Bacillati</taxon>
        <taxon>Bacillota</taxon>
        <taxon>Bacilli</taxon>
        <taxon>Bacillales</taxon>
        <taxon>Anoxybacillaceae</taxon>
        <taxon>Geobacillus</taxon>
    </lineage>
</organism>
<dbReference type="RefSeq" id="WP_023634316.1">
    <property type="nucleotide sequence ID" value="NZ_AYSF01000070.1"/>
</dbReference>
<evidence type="ECO:0000313" key="2">
    <source>
        <dbReference type="Proteomes" id="UP000018339"/>
    </source>
</evidence>
<comment type="caution">
    <text evidence="1">The sequence shown here is derived from an EMBL/GenBank/DDBJ whole genome shotgun (WGS) entry which is preliminary data.</text>
</comment>
<dbReference type="AlphaFoldDB" id="A0A7U9J9C2"/>
<proteinExistence type="predicted"/>
<reference evidence="1 2" key="1">
    <citation type="journal article" date="2014" name="Genome Announc.">
        <title>Draft Genome Sequence of Geobacillus thermopakistaniensis Strain MAS1.</title>
        <authorList>
            <person name="Siddiqui M.A."/>
            <person name="Rashid N."/>
            <person name="Ayyampalayam S."/>
            <person name="Whitman W.B."/>
        </authorList>
    </citation>
    <scope>NUCLEOTIDE SEQUENCE [LARGE SCALE GENOMIC DNA]</scope>
    <source>
        <strain evidence="1 2">MAS1</strain>
    </source>
</reference>
<dbReference type="EMBL" id="AYSF01000070">
    <property type="protein sequence ID" value="ESU71288.1"/>
    <property type="molecule type" value="Genomic_DNA"/>
</dbReference>
<keyword evidence="2" id="KW-1185">Reference proteome</keyword>
<evidence type="ECO:0000313" key="1">
    <source>
        <dbReference type="EMBL" id="ESU71288.1"/>
    </source>
</evidence>
<accession>A0A7U9J9C2</accession>
<gene>
    <name evidence="1" type="ORF">T260_14165</name>
</gene>
<name>A0A7U9J9C2_GEOTM</name>
<sequence length="69" mass="8242">MKGFWLGALLFCLGWFVYGAAIRLYRLWAERRVDEQAPILAFGMAVIGWRAWEEWRGISRGRQENRRRP</sequence>
<dbReference type="GeneID" id="32063588"/>
<dbReference type="Proteomes" id="UP000018339">
    <property type="component" value="Unassembled WGS sequence"/>
</dbReference>